<proteinExistence type="predicted"/>
<dbReference type="AlphaFoldDB" id="A0A8S1PKV6"/>
<reference evidence="1" key="1">
    <citation type="submission" date="2021-01" db="EMBL/GenBank/DDBJ databases">
        <authorList>
            <consortium name="Genoscope - CEA"/>
            <person name="William W."/>
        </authorList>
    </citation>
    <scope>NUCLEOTIDE SEQUENCE</scope>
</reference>
<evidence type="ECO:0000313" key="2">
    <source>
        <dbReference type="Proteomes" id="UP000692954"/>
    </source>
</evidence>
<evidence type="ECO:0000313" key="1">
    <source>
        <dbReference type="EMBL" id="CAD8103772.1"/>
    </source>
</evidence>
<dbReference type="OrthoDB" id="309742at2759"/>
<accession>A0A8S1PKV6</accession>
<protein>
    <submittedName>
        <fullName evidence="1">Uncharacterized protein</fullName>
    </submittedName>
</protein>
<sequence length="1242" mass="148736">MEQFQWILVATLIYNLVQIDSKNCSIIQIEQGEQFISERLNVLIIESDQDEFSDLNYAKYKIINESLKFSNFLEIQIISTQIIENYSFKSIDDKLFCIFIKSQIYQITCIRVFNLYSNEVLNYKENKLAAIEMQIQDDYFCQDFFLSQEAQFQIFCQKNNYLTIYSVDLNNTINLQLQQEIPLRQYELCKRTVFQLENNTYLICFFKCEDWGLYQYNNQEMKTILNEQLALNIYAIQIKYLENIQICLKYMYLLIQTGVHLFIINQFNHLQYQIFCQSPQYLIQIALSQSCNLISFVLYDSSINKTTIQSIQQEFEQQFEGRLQNVKLLQGIFMVQTQNELQVIYNSQFNQTIKMNSNYVIFNDQHNLIYLHDEIANEIIFYKFSYPRNLIQPTKKYIFYVFNYQQDIQICREIQYITQNNSNSVLTLSFNNKCQNTQQLFYSKKNLQLPYQYEIKIDKDYKFEIKISDIKCFFLICSNLKNINQQDIILLYYESQNQGYAVLKKQFLIYVQNCYGGLPKFQINTRACQVFYCQSYLLLFFQNKNVLKLINFQNGKIVEIKVSSEIKNIVQFKNCILIFTSNSKDIQLLDLHLQDQIILDYKIIKILKILNEIYLQEKSEIIEAFYYSRTVSKFIQYLQFLIVEDHQKITLFRLENIQIVFLKGFNGNQFFILGIHLKYNQIIIYHFDFQQLQILYNLQLGDYEIIRPLNYDINEQYLAIASRKEKKNFVLIFEIRFTKSLKLIKILEISKFIFFFNSGKFFYYNSKDEITIFNFSDFEIQLENLVQQEMEDISKQVISFSIIQTSQTDPILNITFTINIYDECYRLFPKKSNYLMNYSQYQLQKIIISDFFHGVIDSIKIQDDNVTQIFGPLLLSEITYNQNNKDGIIIKIVKLEYLYKDNSKQQLQLLYYNRGQDRFIFYEQNAKIINVIVIDEERILILFQSSPNNCLNGNIYQIEQDSLNFVIRNQIFSTEIILYRKYEDYRIFKTGNLIAFQSETSLIIYIIINKIIHLVENYSEIQEIHKIQGNNNYYITLSQVYHEYFFLILSFIDDHYISKGNVTLPWDSILNEFKYLIYIENDSLFYYASKCQILESIIIEQNLQIVLFHTFRQYSILSHIEINLETFSFSFIPQKFFRNGMEQDFLTLEFYNKCILILKSIQNVIYFYDLNQDSKFYDYIGRLDQNNYSYFSLNTTHFLVFSKTTKQIKIGELGYKIDLKDKISNNQTFKLIALNQVSQAHS</sequence>
<comment type="caution">
    <text evidence="1">The sequence shown here is derived from an EMBL/GenBank/DDBJ whole genome shotgun (WGS) entry which is preliminary data.</text>
</comment>
<dbReference type="EMBL" id="CAJJDN010000081">
    <property type="protein sequence ID" value="CAD8103772.1"/>
    <property type="molecule type" value="Genomic_DNA"/>
</dbReference>
<dbReference type="Proteomes" id="UP000692954">
    <property type="component" value="Unassembled WGS sequence"/>
</dbReference>
<organism evidence="1 2">
    <name type="scientific">Paramecium sonneborni</name>
    <dbReference type="NCBI Taxonomy" id="65129"/>
    <lineage>
        <taxon>Eukaryota</taxon>
        <taxon>Sar</taxon>
        <taxon>Alveolata</taxon>
        <taxon>Ciliophora</taxon>
        <taxon>Intramacronucleata</taxon>
        <taxon>Oligohymenophorea</taxon>
        <taxon>Peniculida</taxon>
        <taxon>Parameciidae</taxon>
        <taxon>Paramecium</taxon>
    </lineage>
</organism>
<gene>
    <name evidence="1" type="ORF">PSON_ATCC_30995.1.T0810010</name>
</gene>
<name>A0A8S1PKV6_9CILI</name>
<keyword evidence="2" id="KW-1185">Reference proteome</keyword>